<dbReference type="AlphaFoldDB" id="A0A7E6FKG0"/>
<accession>A0A7E6FKG0</accession>
<dbReference type="KEGG" id="osn:118767561"/>
<reference evidence="4" key="1">
    <citation type="submission" date="2025-08" db="UniProtKB">
        <authorList>
            <consortium name="RefSeq"/>
        </authorList>
    </citation>
    <scope>IDENTIFICATION</scope>
</reference>
<organism evidence="3 4">
    <name type="scientific">Octopus sinensis</name>
    <name type="common">East Asian common octopus</name>
    <dbReference type="NCBI Taxonomy" id="2607531"/>
    <lineage>
        <taxon>Eukaryota</taxon>
        <taxon>Metazoa</taxon>
        <taxon>Spiralia</taxon>
        <taxon>Lophotrochozoa</taxon>
        <taxon>Mollusca</taxon>
        <taxon>Cephalopoda</taxon>
        <taxon>Coleoidea</taxon>
        <taxon>Octopodiformes</taxon>
        <taxon>Octopoda</taxon>
        <taxon>Incirrata</taxon>
        <taxon>Octopodidae</taxon>
        <taxon>Octopus</taxon>
    </lineage>
</organism>
<evidence type="ECO:0000313" key="4">
    <source>
        <dbReference type="RefSeq" id="XP_036368221.1"/>
    </source>
</evidence>
<evidence type="ECO:0000256" key="2">
    <source>
        <dbReference type="SAM" id="SignalP"/>
    </source>
</evidence>
<keyword evidence="2" id="KW-0732">Signal</keyword>
<keyword evidence="1" id="KW-0812">Transmembrane</keyword>
<keyword evidence="3" id="KW-1185">Reference proteome</keyword>
<dbReference type="RefSeq" id="XP_036368221.1">
    <property type="nucleotide sequence ID" value="XM_036512328.1"/>
</dbReference>
<gene>
    <name evidence="4" type="primary">LOC118767561</name>
</gene>
<evidence type="ECO:0000256" key="1">
    <source>
        <dbReference type="SAM" id="Phobius"/>
    </source>
</evidence>
<name>A0A7E6FKG0_9MOLL</name>
<evidence type="ECO:0000313" key="3">
    <source>
        <dbReference type="Proteomes" id="UP000515154"/>
    </source>
</evidence>
<proteinExistence type="predicted"/>
<keyword evidence="1" id="KW-1133">Transmembrane helix</keyword>
<protein>
    <submittedName>
        <fullName evidence="4">Uncharacterized protein LOC118767561</fullName>
    </submittedName>
</protein>
<feature type="chain" id="PRO_5028956270" evidence="2">
    <location>
        <begin position="22"/>
        <end position="156"/>
    </location>
</feature>
<dbReference type="Proteomes" id="UP000515154">
    <property type="component" value="Linkage group LG22"/>
</dbReference>
<feature type="transmembrane region" description="Helical" evidence="1">
    <location>
        <begin position="134"/>
        <end position="152"/>
    </location>
</feature>
<sequence>MKNRSLMFLLQCVTILHFVTAQDPVTESKDLAINMGALDSMNCDNSSYAIIPPKATVSLLQDEVKPMLLNNDVEETIFENVKEEMTIVKGDIKNTVDRKHGENMTTAEKEDKETMFAKFVQYIKSCATPGNASLIFPSIYVLFVVVVTGLQMSSYF</sequence>
<keyword evidence="1" id="KW-0472">Membrane</keyword>
<feature type="signal peptide" evidence="2">
    <location>
        <begin position="1"/>
        <end position="21"/>
    </location>
</feature>